<keyword evidence="1" id="KW-0812">Transmembrane</keyword>
<dbReference type="EMBL" id="LGHJ01000024">
    <property type="protein sequence ID" value="KPL72337.1"/>
    <property type="molecule type" value="Genomic_DNA"/>
</dbReference>
<feature type="transmembrane region" description="Helical" evidence="1">
    <location>
        <begin position="292"/>
        <end position="311"/>
    </location>
</feature>
<keyword evidence="1" id="KW-1133">Transmembrane helix</keyword>
<keyword evidence="1" id="KW-0472">Membrane</keyword>
<feature type="transmembrane region" description="Helical" evidence="1">
    <location>
        <begin position="267"/>
        <end position="286"/>
    </location>
</feature>
<accession>A0A0P6WQL9</accession>
<feature type="transmembrane region" description="Helical" evidence="1">
    <location>
        <begin position="178"/>
        <end position="203"/>
    </location>
</feature>
<dbReference type="STRING" id="360411.AC812_16005"/>
<dbReference type="AlphaFoldDB" id="A0A0P6WQL9"/>
<feature type="transmembrane region" description="Helical" evidence="1">
    <location>
        <begin position="93"/>
        <end position="113"/>
    </location>
</feature>
<sequence>MSQKLERRLLILILTAYGVYAVVFIAKTIFWVDGIPYSALFDDMMISMTYARNLAQGYGLVWNPGGERVEGFSNPLWVAFMALFHLLPIPENWISLAVQISGGVFFLASLLVLRRVAEQVSARQARVVLLAVLLTAFYYPLSNWSLLGLEVSVLLLMVNLSMFLALRTLESGQFSRRLYLLMGLATLVRVDAAVTYLTVWGLLVWFDRANRRRHLIEGSLFLLLFVGGQTLARKLYYGEWVPNTYILKVEGLPLWARLRRGLQVTWNFVRGFSPLLMIFPFTVFLFRRDRKVLLVALVFMAQVAYSIYVGGDAWEHRGGANRFVALGMPAVFVLFSLAAWEWYDRLGDWLHQRGGALARGLIRLMPVGLAAFILLSMLLWNRMPGNYGIITSLRRIDEGELRFFLLLDRSIYVPGNERYTRDAIIIRRLTQPDASVAMVAAGNICYFSHRYCIDLLGKSDPVIARGGIQVPPDADWRELQPGHIKFNYQYSIGTLKPDVVVEIRRSTGDIAEKYLDDEYLMAKVNTHPMYFRKDSNKIDWVQLEYVRED</sequence>
<dbReference type="OrthoDB" id="2020414at2"/>
<dbReference type="RefSeq" id="WP_061913463.1">
    <property type="nucleotide sequence ID" value="NZ_DF967971.1"/>
</dbReference>
<evidence type="ECO:0000313" key="3">
    <source>
        <dbReference type="Proteomes" id="UP000050514"/>
    </source>
</evidence>
<gene>
    <name evidence="2" type="ORF">AC812_16005</name>
</gene>
<organism evidence="2 3">
    <name type="scientific">Bellilinea caldifistulae</name>
    <dbReference type="NCBI Taxonomy" id="360411"/>
    <lineage>
        <taxon>Bacteria</taxon>
        <taxon>Bacillati</taxon>
        <taxon>Chloroflexota</taxon>
        <taxon>Anaerolineae</taxon>
        <taxon>Anaerolineales</taxon>
        <taxon>Anaerolineaceae</taxon>
        <taxon>Bellilinea</taxon>
    </lineage>
</organism>
<proteinExistence type="predicted"/>
<name>A0A0P6WQL9_9CHLR</name>
<keyword evidence="3" id="KW-1185">Reference proteome</keyword>
<dbReference type="Proteomes" id="UP000050514">
    <property type="component" value="Unassembled WGS sequence"/>
</dbReference>
<reference evidence="2 3" key="1">
    <citation type="submission" date="2015-07" db="EMBL/GenBank/DDBJ databases">
        <title>Draft genome of Bellilinea caldifistulae DSM 17877.</title>
        <authorList>
            <person name="Hemp J."/>
            <person name="Ward L.M."/>
            <person name="Pace L.A."/>
            <person name="Fischer W.W."/>
        </authorList>
    </citation>
    <scope>NUCLEOTIDE SEQUENCE [LARGE SCALE GENOMIC DNA]</scope>
    <source>
        <strain evidence="2 3">GOMI-1</strain>
    </source>
</reference>
<feature type="transmembrane region" description="Helical" evidence="1">
    <location>
        <begin position="360"/>
        <end position="380"/>
    </location>
</feature>
<feature type="transmembrane region" description="Helical" evidence="1">
    <location>
        <begin position="125"/>
        <end position="141"/>
    </location>
</feature>
<feature type="transmembrane region" description="Helical" evidence="1">
    <location>
        <begin position="9"/>
        <end position="32"/>
    </location>
</feature>
<feature type="transmembrane region" description="Helical" evidence="1">
    <location>
        <begin position="323"/>
        <end position="340"/>
    </location>
</feature>
<comment type="caution">
    <text evidence="2">The sequence shown here is derived from an EMBL/GenBank/DDBJ whole genome shotgun (WGS) entry which is preliminary data.</text>
</comment>
<evidence type="ECO:0000256" key="1">
    <source>
        <dbReference type="SAM" id="Phobius"/>
    </source>
</evidence>
<protein>
    <recommendedName>
        <fullName evidence="4">Glycosyltransferase RgtA/B/C/D-like domain-containing protein</fullName>
    </recommendedName>
</protein>
<evidence type="ECO:0008006" key="4">
    <source>
        <dbReference type="Google" id="ProtNLM"/>
    </source>
</evidence>
<feature type="transmembrane region" description="Helical" evidence="1">
    <location>
        <begin position="215"/>
        <end position="232"/>
    </location>
</feature>
<evidence type="ECO:0000313" key="2">
    <source>
        <dbReference type="EMBL" id="KPL72337.1"/>
    </source>
</evidence>